<dbReference type="InterPro" id="IPR041515">
    <property type="entry name" value="PPAF-2-like_Clip"/>
</dbReference>
<dbReference type="Pfam" id="PF00089">
    <property type="entry name" value="Trypsin"/>
    <property type="match status" value="1"/>
</dbReference>
<dbReference type="SUPFAM" id="SSF50494">
    <property type="entry name" value="Trypsin-like serine proteases"/>
    <property type="match status" value="1"/>
</dbReference>
<protein>
    <submittedName>
        <fullName evidence="9">Uncharacterized protein</fullName>
    </submittedName>
</protein>
<dbReference type="InterPro" id="IPR009003">
    <property type="entry name" value="Peptidase_S1_PA"/>
</dbReference>
<proteinExistence type="inferred from homology"/>
<evidence type="ECO:0000256" key="6">
    <source>
        <dbReference type="ARBA" id="ARBA00023157"/>
    </source>
</evidence>
<evidence type="ECO:0000256" key="3">
    <source>
        <dbReference type="ARBA" id="ARBA00022588"/>
    </source>
</evidence>
<name>A0A182FW34_ANOAL</name>
<dbReference type="STRING" id="7167.A0A182FW34"/>
<evidence type="ECO:0000313" key="10">
    <source>
        <dbReference type="Proteomes" id="UP000069272"/>
    </source>
</evidence>
<sequence length="402" mass="44689">MARRWPRAPSGLLLCAVSVLLAGVALTKGQEIETCTKNSKPGICVYKFRCKDGYIVNYGEGLIDVRFSDVCGNSLMECCHELEKESGESTTLEPSPNDTTVVTPHPPYVPPYHNQPCGQRNPRGVIFQLENNVFSESEYGEFPWVVAIFRVTNESKPQFLCSGTLIDVAAVLTTASCFHKYRGTGSARYMVRLGEWDLSNDREPIPAVERTVETLYLHPRYSALSKVNDIAIVTLTDSVQLTHTIGLACLPSAPLPLNDIVGVGWGNAPSFVQPLKLPQTILKKSHLLVRDGPHCQRTLRKLITPRYTLADSFICAEGAAPDEEMLPCKGDSGSPYMVSIPQEQERYYVVGLSSWGFDCNVQDAPTVLTNVGYHREWIDRIISTEGLSPFSYTYHQQDDDYD</sequence>
<evidence type="ECO:0000256" key="7">
    <source>
        <dbReference type="ARBA" id="ARBA00023180"/>
    </source>
</evidence>
<dbReference type="GO" id="GO:0005576">
    <property type="term" value="C:extracellular region"/>
    <property type="evidence" value="ECO:0007669"/>
    <property type="project" value="UniProtKB-SubCell"/>
</dbReference>
<evidence type="ECO:0000313" key="9">
    <source>
        <dbReference type="EnsemblMetazoa" id="AALB010769-PA"/>
    </source>
</evidence>
<keyword evidence="4" id="KW-0732">Signal</keyword>
<dbReference type="Proteomes" id="UP000069272">
    <property type="component" value="Chromosome 3R"/>
</dbReference>
<comment type="similarity">
    <text evidence="8">Belongs to the peptidase S1 family. CLIP subfamily.</text>
</comment>
<dbReference type="InterPro" id="IPR001254">
    <property type="entry name" value="Trypsin_dom"/>
</dbReference>
<keyword evidence="3" id="KW-0399">Innate immunity</keyword>
<evidence type="ECO:0000256" key="8">
    <source>
        <dbReference type="ARBA" id="ARBA00024195"/>
    </source>
</evidence>
<dbReference type="PANTHER" id="PTHR24258">
    <property type="entry name" value="SERINE PROTEASE-RELATED"/>
    <property type="match status" value="1"/>
</dbReference>
<keyword evidence="6" id="KW-1015">Disulfide bond</keyword>
<dbReference type="PROSITE" id="PS50240">
    <property type="entry name" value="TRYPSIN_DOM"/>
    <property type="match status" value="1"/>
</dbReference>
<dbReference type="EnsemblMetazoa" id="AALB010769-RA">
    <property type="protein sequence ID" value="AALB010769-PA"/>
    <property type="gene ID" value="AALB010769"/>
</dbReference>
<dbReference type="PRINTS" id="PR00722">
    <property type="entry name" value="CHYMOTRYPSIN"/>
</dbReference>
<dbReference type="GeneID" id="118464340"/>
<evidence type="ECO:0000256" key="4">
    <source>
        <dbReference type="ARBA" id="ARBA00022729"/>
    </source>
</evidence>
<evidence type="ECO:0000256" key="2">
    <source>
        <dbReference type="ARBA" id="ARBA00022525"/>
    </source>
</evidence>
<dbReference type="KEGG" id="aali:118464340"/>
<dbReference type="VEuPathDB" id="VectorBase:AALB20_035038"/>
<dbReference type="Gene3D" id="2.40.10.10">
    <property type="entry name" value="Trypsin-like serine proteases"/>
    <property type="match status" value="2"/>
</dbReference>
<dbReference type="GO" id="GO:0006508">
    <property type="term" value="P:proteolysis"/>
    <property type="evidence" value="ECO:0007669"/>
    <property type="project" value="InterPro"/>
</dbReference>
<reference evidence="9 10" key="1">
    <citation type="journal article" date="2017" name="G3 (Bethesda)">
        <title>The Physical Genome Mapping of Anopheles albimanus Corrected Scaffold Misassemblies and Identified Interarm Rearrangements in Genus Anopheles.</title>
        <authorList>
            <person name="Artemov G.N."/>
            <person name="Peery A.N."/>
            <person name="Jiang X."/>
            <person name="Tu Z."/>
            <person name="Stegniy V.N."/>
            <person name="Sharakhova M.V."/>
            <person name="Sharakhov I.V."/>
        </authorList>
    </citation>
    <scope>NUCLEOTIDE SEQUENCE [LARGE SCALE GENOMIC DNA]</scope>
    <source>
        <strain evidence="9 10">ALBI9_A</strain>
    </source>
</reference>
<dbReference type="GO" id="GO:0004252">
    <property type="term" value="F:serine-type endopeptidase activity"/>
    <property type="evidence" value="ECO:0007669"/>
    <property type="project" value="InterPro"/>
</dbReference>
<organism evidence="9 10">
    <name type="scientific">Anopheles albimanus</name>
    <name type="common">New world malaria mosquito</name>
    <dbReference type="NCBI Taxonomy" id="7167"/>
    <lineage>
        <taxon>Eukaryota</taxon>
        <taxon>Metazoa</taxon>
        <taxon>Ecdysozoa</taxon>
        <taxon>Arthropoda</taxon>
        <taxon>Hexapoda</taxon>
        <taxon>Insecta</taxon>
        <taxon>Pterygota</taxon>
        <taxon>Neoptera</taxon>
        <taxon>Endopterygota</taxon>
        <taxon>Diptera</taxon>
        <taxon>Nematocera</taxon>
        <taxon>Culicoidea</taxon>
        <taxon>Culicidae</taxon>
        <taxon>Anophelinae</taxon>
        <taxon>Anopheles</taxon>
    </lineage>
</organism>
<dbReference type="InterPro" id="IPR001314">
    <property type="entry name" value="Peptidase_S1A"/>
</dbReference>
<dbReference type="VEuPathDB" id="VectorBase:AALB010769"/>
<comment type="subcellular location">
    <subcellularLocation>
        <location evidence="1">Secreted</location>
    </subcellularLocation>
</comment>
<dbReference type="InterPro" id="IPR043504">
    <property type="entry name" value="Peptidase_S1_PA_chymotrypsin"/>
</dbReference>
<dbReference type="AlphaFoldDB" id="A0A182FW34"/>
<dbReference type="CDD" id="cd00190">
    <property type="entry name" value="Tryp_SPc"/>
    <property type="match status" value="1"/>
</dbReference>
<dbReference type="Pfam" id="PF18322">
    <property type="entry name" value="CLIP_1"/>
    <property type="match status" value="1"/>
</dbReference>
<dbReference type="RefSeq" id="XP_035787551.1">
    <property type="nucleotide sequence ID" value="XM_035931658.1"/>
</dbReference>
<evidence type="ECO:0000256" key="1">
    <source>
        <dbReference type="ARBA" id="ARBA00004613"/>
    </source>
</evidence>
<keyword evidence="7" id="KW-0325">Glycoprotein</keyword>
<dbReference type="GO" id="GO:0045087">
    <property type="term" value="P:innate immune response"/>
    <property type="evidence" value="ECO:0007669"/>
    <property type="project" value="UniProtKB-KW"/>
</dbReference>
<keyword evidence="10" id="KW-1185">Reference proteome</keyword>
<dbReference type="SMART" id="SM00020">
    <property type="entry name" value="Tryp_SPc"/>
    <property type="match status" value="1"/>
</dbReference>
<dbReference type="FunFam" id="2.40.10.10:FF:000028">
    <property type="entry name" value="Serine protease easter"/>
    <property type="match status" value="1"/>
</dbReference>
<reference evidence="9" key="2">
    <citation type="submission" date="2022-08" db="UniProtKB">
        <authorList>
            <consortium name="EnsemblMetazoa"/>
        </authorList>
    </citation>
    <scope>IDENTIFICATION</scope>
    <source>
        <strain evidence="9">STECLA/ALBI9_A</strain>
    </source>
</reference>
<keyword evidence="2" id="KW-0964">Secreted</keyword>
<accession>A0A182FW34</accession>
<keyword evidence="5" id="KW-0391">Immunity</keyword>
<evidence type="ECO:0000256" key="5">
    <source>
        <dbReference type="ARBA" id="ARBA00022859"/>
    </source>
</evidence>
<dbReference type="OrthoDB" id="6261922at2759"/>